<protein>
    <recommendedName>
        <fullName evidence="2">triphosphoribosyl-dephospho-CoA synthase</fullName>
        <ecNumber evidence="2">2.4.2.52</ecNumber>
    </recommendedName>
</protein>
<sequence length="291" mass="33242">MKNILKIDDRVFNLVEFAVKAMLYEVSSYPSPGLVSPVSNGAHKDMDYYTFLKSTASLIKPMVICANEGFKAKNENELFLQIRNCGKEAEEYMMIRTKGVNTHRGMLFLMGITISAVAFSMKNNLGFQNISTVIKNMCDGIVEKELKNSNLCGELTHGETLYKKYGFKGIRGEVENGLSIIFNYSLPFYEGLKNNSNDNLEENQLLIKTLIKIMCKCDDSTIIYRHDFKKLDYVKKKANNILDELNESNTFKERIEELNKEFIRENISPGGSADLLAITIFLYDIKNKFFK</sequence>
<evidence type="ECO:0000256" key="3">
    <source>
        <dbReference type="ARBA" id="ARBA00022679"/>
    </source>
</evidence>
<keyword evidence="5" id="KW-0067">ATP-binding</keyword>
<name>A0A1M4TTJ0_9CLOT</name>
<dbReference type="AlphaFoldDB" id="A0A1M4TTJ0"/>
<dbReference type="Pfam" id="PF01874">
    <property type="entry name" value="CitG"/>
    <property type="match status" value="1"/>
</dbReference>
<dbReference type="PANTHER" id="PTHR30201:SF2">
    <property type="entry name" value="2-(5''-TRIPHOSPHORIBOSYL)-3'-DEPHOSPHOCOENZYME-A SYNTHASE"/>
    <property type="match status" value="1"/>
</dbReference>
<keyword evidence="6" id="KW-1133">Transmembrane helix</keyword>
<dbReference type="EC" id="2.4.2.52" evidence="2"/>
<dbReference type="NCBIfam" id="TIGR03125">
    <property type="entry name" value="citrate_citG"/>
    <property type="match status" value="1"/>
</dbReference>
<evidence type="ECO:0000256" key="5">
    <source>
        <dbReference type="ARBA" id="ARBA00022840"/>
    </source>
</evidence>
<evidence type="ECO:0000256" key="2">
    <source>
        <dbReference type="ARBA" id="ARBA00012074"/>
    </source>
</evidence>
<keyword evidence="6" id="KW-0812">Transmembrane</keyword>
<dbReference type="EMBL" id="FQVM01000003">
    <property type="protein sequence ID" value="SHE47715.1"/>
    <property type="molecule type" value="Genomic_DNA"/>
</dbReference>
<dbReference type="InterPro" id="IPR017551">
    <property type="entry name" value="TriPribosyl-deP-CoA_syn_CitG"/>
</dbReference>
<keyword evidence="8" id="KW-1185">Reference proteome</keyword>
<keyword evidence="3" id="KW-0808">Transferase</keyword>
<dbReference type="GO" id="GO:0051191">
    <property type="term" value="P:prosthetic group biosynthetic process"/>
    <property type="evidence" value="ECO:0007669"/>
    <property type="project" value="TreeGrafter"/>
</dbReference>
<keyword evidence="6" id="KW-0472">Membrane</keyword>
<dbReference type="GO" id="GO:0046917">
    <property type="term" value="F:triphosphoribosyl-dephospho-CoA synthase activity"/>
    <property type="evidence" value="ECO:0007669"/>
    <property type="project" value="UniProtKB-EC"/>
</dbReference>
<dbReference type="GO" id="GO:0005524">
    <property type="term" value="F:ATP binding"/>
    <property type="evidence" value="ECO:0007669"/>
    <property type="project" value="UniProtKB-KW"/>
</dbReference>
<dbReference type="RefSeq" id="WP_072892763.1">
    <property type="nucleotide sequence ID" value="NZ_FQVM01000003.1"/>
</dbReference>
<accession>A0A1M4TTJ0</accession>
<keyword evidence="4" id="KW-0547">Nucleotide-binding</keyword>
<reference evidence="7 8" key="1">
    <citation type="submission" date="2016-11" db="EMBL/GenBank/DDBJ databases">
        <authorList>
            <person name="Jaros S."/>
            <person name="Januszkiewicz K."/>
            <person name="Wedrychowicz H."/>
        </authorList>
    </citation>
    <scope>NUCLEOTIDE SEQUENCE [LARGE SCALE GENOMIC DNA]</scope>
    <source>
        <strain evidence="7 8">DSM 2631</strain>
    </source>
</reference>
<evidence type="ECO:0000256" key="1">
    <source>
        <dbReference type="ARBA" id="ARBA00001210"/>
    </source>
</evidence>
<dbReference type="PANTHER" id="PTHR30201">
    <property type="entry name" value="TRIPHOSPHORIBOSYL-DEPHOSPHO-COA SYNTHASE"/>
    <property type="match status" value="1"/>
</dbReference>
<comment type="catalytic activity">
    <reaction evidence="1">
        <text>3'-dephospho-CoA + ATP = 2'-(5''-triphospho-alpha-D-ribosyl)-3'-dephospho-CoA + adenine</text>
        <dbReference type="Rhea" id="RHEA:15117"/>
        <dbReference type="ChEBI" id="CHEBI:16708"/>
        <dbReference type="ChEBI" id="CHEBI:30616"/>
        <dbReference type="ChEBI" id="CHEBI:57328"/>
        <dbReference type="ChEBI" id="CHEBI:61378"/>
        <dbReference type="EC" id="2.4.2.52"/>
    </reaction>
</comment>
<dbReference type="InterPro" id="IPR002736">
    <property type="entry name" value="CitG"/>
</dbReference>
<gene>
    <name evidence="7" type="ORF">SAMN05443638_103110</name>
</gene>
<dbReference type="STRING" id="1533.SAMN05443638_103110"/>
<dbReference type="Proteomes" id="UP000184035">
    <property type="component" value="Unassembled WGS sequence"/>
</dbReference>
<proteinExistence type="predicted"/>
<dbReference type="Gene3D" id="1.10.4200.10">
    <property type="entry name" value="Triphosphoribosyl-dephospho-CoA protein"/>
    <property type="match status" value="1"/>
</dbReference>
<evidence type="ECO:0000313" key="8">
    <source>
        <dbReference type="Proteomes" id="UP000184035"/>
    </source>
</evidence>
<evidence type="ECO:0000313" key="7">
    <source>
        <dbReference type="EMBL" id="SHE47715.1"/>
    </source>
</evidence>
<organism evidence="7 8">
    <name type="scientific">Clostridium fallax</name>
    <dbReference type="NCBI Taxonomy" id="1533"/>
    <lineage>
        <taxon>Bacteria</taxon>
        <taxon>Bacillati</taxon>
        <taxon>Bacillota</taxon>
        <taxon>Clostridia</taxon>
        <taxon>Eubacteriales</taxon>
        <taxon>Clostridiaceae</taxon>
        <taxon>Clostridium</taxon>
    </lineage>
</organism>
<evidence type="ECO:0000256" key="6">
    <source>
        <dbReference type="SAM" id="Phobius"/>
    </source>
</evidence>
<evidence type="ECO:0000256" key="4">
    <source>
        <dbReference type="ARBA" id="ARBA00022741"/>
    </source>
</evidence>
<dbReference type="OrthoDB" id="114886at2"/>
<feature type="transmembrane region" description="Helical" evidence="6">
    <location>
        <begin position="103"/>
        <end position="121"/>
    </location>
</feature>